<evidence type="ECO:0000313" key="4">
    <source>
        <dbReference type="EMBL" id="SZX63403.1"/>
    </source>
</evidence>
<dbReference type="Gene3D" id="1.10.10.60">
    <property type="entry name" value="Homeodomain-like"/>
    <property type="match status" value="2"/>
</dbReference>
<feature type="region of interest" description="Disordered" evidence="1">
    <location>
        <begin position="872"/>
        <end position="899"/>
    </location>
</feature>
<keyword evidence="6" id="KW-1185">Reference proteome</keyword>
<sequence length="1235" mass="123579">MDRYNLLQLGQRSSSSQGPDSLLHLVEVATVDDAAAAAAGALAADQAADNGLAEQISASVSTFCHSLIAQVIAAKLAPKQSTAAQPQLQAQPHAAAQPQPTARQVPIPVPVHGASNSAASLLQLTNLLKRSAVPQATHLAGRGVGPPAASNPRLQYSEAVAAAAAAAPPPPPRPAAVAARGSAAAATAYGSAAALRSAPPPAGIAAMPAGAAIHADDDLSAFMPMARHARGFRISSAAPTAAADAAATAAAAKAPASVPPFPQAQPLARIRVGKAGKPQLWTAEEQARLEELVEQLGTRSWATIALDMPGRTGKQCRDRYLNTQPQLKKGNWTPQEDLLLAQLHSQMGNRWTAIARKLSGRSDNCVKNHWNAVLRASSRGQANGTTTTTSSSSNSSSVLWAYSQGIQQGVAPADALAAALAALPAAERQQLEAATGTLRRNAAAARKAIGNDIFMPEEEEEAVAAAGAAAAAEVVHPAALPSVQQQQQQPATVGDNMPAAAPGPSKVPGDALAMGAAMVLQAAASQLAAGGGTIPGSTVDALAAAAAAVAYAAAAHEAKQAAAARQPDSGDAAGLAAALKPVAHDPAAAALPATAGDAASHAQQHPLSAAALAPAAARASPGQMPGSCSGMQGFPQLAGQGLKHLLDFLQQGQSAAQVEQQPTATQPARVQQLLQQQAHDGGGIESDGQAVAVKMKFTAALRRIADWQWQQTPTEGTVGQQQEQQQQLLGVPKLQPRQCASAACLDAEALQQALSAAAAAMASGDTRAAADAVAAATGLVKGAAGSTTLAGSASGLELSLMAQQQQLHGAQPPQARLWGMALGALSSAAPAESMDHELLAARVERQKALEQHLAMRVPLLPQNLHRLSAPSMPAMAETQQQQQQQQQQVRGQPQLPAAVPAEKQLARHSAGQLAAAAAAVSRANSLAAAAADELSALDAAAAAAAELGLQQQDAGKGATPAQQVPAETTRPGQQGPAETGTPAQPVAAAADLPAQHMPAGTSAPGQQGPGNSTATAQQQPAGTSGPGQQAPAVTAAAAHQVAVMRLAETAEGRALLGNLRALQLLPADLSQITQFTLQVVLQPAAGTAAGGAAGADVPWQPVAAAAAEAAAAEEHVSPAGSNCSSRSQDPAVDAAETAALGAGASKQPSCAGADCAATATPTGAAPDTAAWAGHTAVLQQSPNTSIAEAALQQEAYAVGSKRPISAVLPADALAATLAAAKRVLGNPPAWRANTH</sequence>
<dbReference type="EMBL" id="FNXT01000312">
    <property type="protein sequence ID" value="SZX63403.1"/>
    <property type="molecule type" value="Genomic_DNA"/>
</dbReference>
<dbReference type="InterPro" id="IPR001005">
    <property type="entry name" value="SANT/Myb"/>
</dbReference>
<dbReference type="PROSITE" id="PS51294">
    <property type="entry name" value="HTH_MYB"/>
    <property type="match status" value="2"/>
</dbReference>
<dbReference type="CDD" id="cd00167">
    <property type="entry name" value="SANT"/>
    <property type="match status" value="2"/>
</dbReference>
<accession>A0A383VEM5</accession>
<protein>
    <submittedName>
        <fullName evidence="4">Uncharacterized protein</fullName>
    </submittedName>
</protein>
<dbReference type="Proteomes" id="UP000256970">
    <property type="component" value="Unassembled WGS sequence"/>
</dbReference>
<dbReference type="InterPro" id="IPR050560">
    <property type="entry name" value="MYB_TF"/>
</dbReference>
<dbReference type="PANTHER" id="PTHR45614">
    <property type="entry name" value="MYB PROTEIN-RELATED"/>
    <property type="match status" value="1"/>
</dbReference>
<dbReference type="SUPFAM" id="SSF46689">
    <property type="entry name" value="Homeodomain-like"/>
    <property type="match status" value="1"/>
</dbReference>
<dbReference type="PANTHER" id="PTHR45614:SF232">
    <property type="entry name" value="TRANSCRIPTION FACTOR MYB3R-2"/>
    <property type="match status" value="1"/>
</dbReference>
<feature type="compositionally biased region" description="Polar residues" evidence="1">
    <location>
        <begin position="960"/>
        <end position="972"/>
    </location>
</feature>
<feature type="compositionally biased region" description="Low complexity" evidence="1">
    <location>
        <begin position="594"/>
        <end position="617"/>
    </location>
</feature>
<feature type="domain" description="Myb-like" evidence="2">
    <location>
        <begin position="281"/>
        <end position="322"/>
    </location>
</feature>
<dbReference type="InterPro" id="IPR017930">
    <property type="entry name" value="Myb_dom"/>
</dbReference>
<dbReference type="AlphaFoldDB" id="A0A383VEM5"/>
<name>A0A383VEM5_TETOB</name>
<dbReference type="SMART" id="SM00717">
    <property type="entry name" value="SANT"/>
    <property type="match status" value="2"/>
</dbReference>
<feature type="region of interest" description="Disordered" evidence="1">
    <location>
        <begin position="481"/>
        <end position="506"/>
    </location>
</feature>
<dbReference type="GO" id="GO:0000981">
    <property type="term" value="F:DNA-binding transcription factor activity, RNA polymerase II-specific"/>
    <property type="evidence" value="ECO:0007669"/>
    <property type="project" value="TreeGrafter"/>
</dbReference>
<dbReference type="STRING" id="3088.A0A383VEM5"/>
<feature type="region of interest" description="Disordered" evidence="1">
    <location>
        <begin position="952"/>
        <end position="983"/>
    </location>
</feature>
<evidence type="ECO:0000313" key="6">
    <source>
        <dbReference type="Proteomes" id="UP000256970"/>
    </source>
</evidence>
<evidence type="ECO:0000313" key="5">
    <source>
        <dbReference type="EMBL" id="SZX77961.1"/>
    </source>
</evidence>
<dbReference type="Pfam" id="PF00249">
    <property type="entry name" value="Myb_DNA-binding"/>
    <property type="match status" value="2"/>
</dbReference>
<evidence type="ECO:0000259" key="2">
    <source>
        <dbReference type="PROSITE" id="PS50090"/>
    </source>
</evidence>
<dbReference type="EMBL" id="FNXT01001298">
    <property type="protein sequence ID" value="SZX77961.1"/>
    <property type="molecule type" value="Genomic_DNA"/>
</dbReference>
<feature type="domain" description="Myb-like" evidence="2">
    <location>
        <begin position="324"/>
        <end position="374"/>
    </location>
</feature>
<feature type="compositionally biased region" description="Low complexity" evidence="1">
    <location>
        <begin position="879"/>
        <end position="888"/>
    </location>
</feature>
<dbReference type="GO" id="GO:0005634">
    <property type="term" value="C:nucleus"/>
    <property type="evidence" value="ECO:0007669"/>
    <property type="project" value="TreeGrafter"/>
</dbReference>
<feature type="region of interest" description="Disordered" evidence="1">
    <location>
        <begin position="594"/>
        <end position="632"/>
    </location>
</feature>
<feature type="domain" description="HTH myb-type" evidence="3">
    <location>
        <begin position="281"/>
        <end position="323"/>
    </location>
</feature>
<gene>
    <name evidence="5" type="ORF">BQ4739_LOCUS18293</name>
    <name evidence="4" type="ORF">BQ4739_LOCUS3952</name>
</gene>
<feature type="region of interest" description="Disordered" evidence="1">
    <location>
        <begin position="996"/>
        <end position="1033"/>
    </location>
</feature>
<dbReference type="GO" id="GO:0000978">
    <property type="term" value="F:RNA polymerase II cis-regulatory region sequence-specific DNA binding"/>
    <property type="evidence" value="ECO:0007669"/>
    <property type="project" value="TreeGrafter"/>
</dbReference>
<dbReference type="InterPro" id="IPR009057">
    <property type="entry name" value="Homeodomain-like_sf"/>
</dbReference>
<dbReference type="PROSITE" id="PS50090">
    <property type="entry name" value="MYB_LIKE"/>
    <property type="match status" value="2"/>
</dbReference>
<feature type="compositionally biased region" description="Polar residues" evidence="1">
    <location>
        <begin position="1003"/>
        <end position="1022"/>
    </location>
</feature>
<organism evidence="4 6">
    <name type="scientific">Tetradesmus obliquus</name>
    <name type="common">Green alga</name>
    <name type="synonym">Acutodesmus obliquus</name>
    <dbReference type="NCBI Taxonomy" id="3088"/>
    <lineage>
        <taxon>Eukaryota</taxon>
        <taxon>Viridiplantae</taxon>
        <taxon>Chlorophyta</taxon>
        <taxon>core chlorophytes</taxon>
        <taxon>Chlorophyceae</taxon>
        <taxon>CS clade</taxon>
        <taxon>Sphaeropleales</taxon>
        <taxon>Scenedesmaceae</taxon>
        <taxon>Tetradesmus</taxon>
    </lineage>
</organism>
<feature type="domain" description="HTH myb-type" evidence="3">
    <location>
        <begin position="324"/>
        <end position="378"/>
    </location>
</feature>
<evidence type="ECO:0000259" key="3">
    <source>
        <dbReference type="PROSITE" id="PS51294"/>
    </source>
</evidence>
<evidence type="ECO:0000256" key="1">
    <source>
        <dbReference type="SAM" id="MobiDB-lite"/>
    </source>
</evidence>
<proteinExistence type="predicted"/>
<reference evidence="4 6" key="1">
    <citation type="submission" date="2016-10" db="EMBL/GenBank/DDBJ databases">
        <authorList>
            <person name="Cai Z."/>
        </authorList>
    </citation>
    <scope>NUCLEOTIDE SEQUENCE [LARGE SCALE GENOMIC DNA]</scope>
</reference>